<accession>A0A2K4MMH3</accession>
<organism evidence="1 2">
    <name type="scientific">Chromobacterium sinusclupearum</name>
    <dbReference type="NCBI Taxonomy" id="2077146"/>
    <lineage>
        <taxon>Bacteria</taxon>
        <taxon>Pseudomonadati</taxon>
        <taxon>Pseudomonadota</taxon>
        <taxon>Betaproteobacteria</taxon>
        <taxon>Neisseriales</taxon>
        <taxon>Chromobacteriaceae</taxon>
        <taxon>Chromobacterium</taxon>
    </lineage>
</organism>
<dbReference type="RefSeq" id="WP_103320533.1">
    <property type="nucleotide sequence ID" value="NZ_PPTF01000060.1"/>
</dbReference>
<evidence type="ECO:0000313" key="1">
    <source>
        <dbReference type="EMBL" id="POA98276.1"/>
    </source>
</evidence>
<evidence type="ECO:0000313" key="2">
    <source>
        <dbReference type="Proteomes" id="UP000236416"/>
    </source>
</evidence>
<name>A0A2K4MMH3_9NEIS</name>
<proteinExistence type="predicted"/>
<sequence length="664" mass="70902">MPRIDLEFRGIARSANPGAVDLVFSSARGPVNLEFAGSYTPPPGNQVALDFKPPNLPVGTLQACAASPRAQITLAVEQSSLPLSLAGRVAAAHAHASIQILLPATLVGTAASSKGAASAAYDVNVWRGKCGGPAPGWHIGLAAAPQIIGAHETSARLHVERGEPWQDGARQMAAPASGWIVAPRTQFDRVSLWRLTAQAPAATAGPSRSLLPVPARRRAAWEVAVLQLMQMASPHQVMITARGDVAGRWQPALCALSLLLAPYRPAMPLSHLEGGRFQRGRLVHGPGWWEPKPPPIDPPHSDQEVDLDFRCELLPCRLSLDFALRCCDDGPDVIPAMRTYLMTATVILTRERDGLEIPVLAAAVSLDAGTALWGVEVTLPEAALRDLAAREVMCLSINGHEVLWLAERWSRSRQFGGARAIRMTGRSVHAELDAPLWPAASGVVSAPTNARQLADQALEMSGYTLDWKLPDWLVPAGAWSWEQMTPLARVARLAEAAGGMVIGAPDKRQLLARPLYSAAPWAWGNAMPQLQLPEAVLETLSEDWDETPAIDSIIVTGERTGVIARVKRAGTAGASVGETIIDPLVTDSAAARARGLNAIAQSGRSCRVSISLPVFSDTRLALPGDLVAVTGGDPFRAMVRGVRISAERRSALVVRQTLDMERRA</sequence>
<dbReference type="EMBL" id="PPTF01000060">
    <property type="protein sequence ID" value="POA98276.1"/>
    <property type="molecule type" value="Genomic_DNA"/>
</dbReference>
<dbReference type="Proteomes" id="UP000236416">
    <property type="component" value="Unassembled WGS sequence"/>
</dbReference>
<comment type="caution">
    <text evidence="1">The sequence shown here is derived from an EMBL/GenBank/DDBJ whole genome shotgun (WGS) entry which is preliminary data.</text>
</comment>
<reference evidence="1 2" key="1">
    <citation type="submission" date="2018-01" db="EMBL/GenBank/DDBJ databases">
        <title>Genomic Sequence of Chromobacterium MWU13-2610 from wild cranberry bogs within the Cape Cod National Seashore.</title>
        <authorList>
            <person name="O'Hara-Hanley K."/>
            <person name="Soby S."/>
            <person name="Harrison A."/>
        </authorList>
    </citation>
    <scope>NUCLEOTIDE SEQUENCE [LARGE SCALE GENOMIC DNA]</scope>
    <source>
        <strain evidence="1 2">MWU13-2610</strain>
    </source>
</reference>
<keyword evidence="2" id="KW-1185">Reference proteome</keyword>
<protein>
    <submittedName>
        <fullName evidence="1">Uncharacterized protein</fullName>
    </submittedName>
</protein>
<gene>
    <name evidence="1" type="ORF">C2134_12570</name>
</gene>
<dbReference type="AlphaFoldDB" id="A0A2K4MMH3"/>